<keyword evidence="2" id="KW-0175">Coiled coil</keyword>
<comment type="caution">
    <text evidence="3">The sequence shown here is derived from an EMBL/GenBank/DDBJ whole genome shotgun (WGS) entry which is preliminary data.</text>
</comment>
<dbReference type="Proteomes" id="UP000295543">
    <property type="component" value="Unassembled WGS sequence"/>
</dbReference>
<accession>A0A4R5UDT0</accession>
<evidence type="ECO:0000256" key="2">
    <source>
        <dbReference type="SAM" id="Coils"/>
    </source>
</evidence>
<dbReference type="PANTHER" id="PTHR36508:SF1">
    <property type="entry name" value="PROTEIN SLYX"/>
    <property type="match status" value="1"/>
</dbReference>
<dbReference type="EMBL" id="SMTG01000002">
    <property type="protein sequence ID" value="TDK33341.1"/>
    <property type="molecule type" value="Genomic_DNA"/>
</dbReference>
<sequence length="75" mass="8537">MNDTGHDALESRVTELEMRLSFQEQTIGELNDALTQARLELSAQTGLLRRVMDDLRQARTVQFPDASEEPPPPHY</sequence>
<protein>
    <recommendedName>
        <fullName evidence="1">Protein SlyX homolog</fullName>
    </recommendedName>
</protein>
<dbReference type="HAMAP" id="MF_00715">
    <property type="entry name" value="SlyX"/>
    <property type="match status" value="1"/>
</dbReference>
<proteinExistence type="inferred from homology"/>
<evidence type="ECO:0000313" key="4">
    <source>
        <dbReference type="Proteomes" id="UP000295543"/>
    </source>
</evidence>
<keyword evidence="4" id="KW-1185">Reference proteome</keyword>
<name>A0A4R5UDT0_9GAMM</name>
<evidence type="ECO:0000256" key="1">
    <source>
        <dbReference type="HAMAP-Rule" id="MF_00715"/>
    </source>
</evidence>
<reference evidence="3 4" key="1">
    <citation type="submission" date="2019-03" db="EMBL/GenBank/DDBJ databases">
        <title>Luteimonas zhaokaii sp.nov., isolated from the rectal contents of Plateau pika in Yushu, Qinghai Province, China.</title>
        <authorList>
            <person name="Zhang G."/>
        </authorList>
    </citation>
    <scope>NUCLEOTIDE SEQUENCE [LARGE SCALE GENOMIC DNA]</scope>
    <source>
        <strain evidence="3 4">THG-MD21</strain>
    </source>
</reference>
<dbReference type="AlphaFoldDB" id="A0A4R5UDT0"/>
<gene>
    <name evidence="1" type="primary">slyX</name>
    <name evidence="3" type="ORF">E2F49_04740</name>
</gene>
<dbReference type="Pfam" id="PF04102">
    <property type="entry name" value="SlyX"/>
    <property type="match status" value="1"/>
</dbReference>
<evidence type="ECO:0000313" key="3">
    <source>
        <dbReference type="EMBL" id="TDK33341.1"/>
    </source>
</evidence>
<organism evidence="3 4">
    <name type="scientific">Luteimonas terrae</name>
    <dbReference type="NCBI Taxonomy" id="1530191"/>
    <lineage>
        <taxon>Bacteria</taxon>
        <taxon>Pseudomonadati</taxon>
        <taxon>Pseudomonadota</taxon>
        <taxon>Gammaproteobacteria</taxon>
        <taxon>Lysobacterales</taxon>
        <taxon>Lysobacteraceae</taxon>
        <taxon>Luteimonas</taxon>
    </lineage>
</organism>
<dbReference type="OrthoDB" id="5998734at2"/>
<dbReference type="RefSeq" id="WP_133392812.1">
    <property type="nucleotide sequence ID" value="NZ_SMTG01000002.1"/>
</dbReference>
<dbReference type="InterPro" id="IPR007236">
    <property type="entry name" value="SlyX"/>
</dbReference>
<feature type="coiled-coil region" evidence="2">
    <location>
        <begin position="6"/>
        <end position="33"/>
    </location>
</feature>
<dbReference type="PANTHER" id="PTHR36508">
    <property type="entry name" value="PROTEIN SLYX"/>
    <property type="match status" value="1"/>
</dbReference>
<comment type="similarity">
    <text evidence="1">Belongs to the SlyX family.</text>
</comment>
<dbReference type="Gene3D" id="1.20.5.300">
    <property type="match status" value="1"/>
</dbReference>